<dbReference type="InterPro" id="IPR003399">
    <property type="entry name" value="Mce/MlaD"/>
</dbReference>
<dbReference type="PANTHER" id="PTHR33371">
    <property type="entry name" value="INTERMEMBRANE PHOSPHOLIPID TRANSPORT SYSTEM BINDING PROTEIN MLAD-RELATED"/>
    <property type="match status" value="1"/>
</dbReference>
<name>A0A5C5YXW9_9BACT</name>
<dbReference type="PANTHER" id="PTHR33371:SF4">
    <property type="entry name" value="INTERMEMBRANE PHOSPHOLIPID TRANSPORT SYSTEM BINDING PROTEIN MLAD"/>
    <property type="match status" value="1"/>
</dbReference>
<proteinExistence type="predicted"/>
<dbReference type="InterPro" id="IPR052336">
    <property type="entry name" value="MlaD_Phospholipid_Transporter"/>
</dbReference>
<protein>
    <recommendedName>
        <fullName evidence="3">Mce/MlaD domain-containing protein</fullName>
    </recommendedName>
</protein>
<dbReference type="RefSeq" id="WP_146395025.1">
    <property type="nucleotide sequence ID" value="NZ_SJPJ01000001.1"/>
</dbReference>
<sequence length="369" mass="41420">MNEPYRLRYTNQIVGTFLMILLLFLIVLAVLLLRASDYFVEKDQFWIETSQTDVDDLHRGADVYILGERAGLVESISYMDHTDKIRVDLGIDPDKSKDIFVDSVVMLERRYGLGTPMLVIRRAPTDVAWEPIPLPAGSQIEDFRGEADRLDQMAAEVESVSASVRRIQLKLDPTLSGIENAANRFQGSLNDSIDPTLATTREASESFLKSNEAIRPAAIDTMQTIREVTQNLEKRVETLTQKIEQLIESDMRNTLVDVRASTDDISQAAVTVNQSTETVTEDIAETLDALRVAAEQVQQLATETREVVRIVRKEANDLPGTTQRVNNTVDDTQDLVGEVRSHWLLRRYSKQPTATEQLSPSTIRGGSVR</sequence>
<dbReference type="Proteomes" id="UP000315010">
    <property type="component" value="Unassembled WGS sequence"/>
</dbReference>
<comment type="caution">
    <text evidence="4">The sequence shown here is derived from an EMBL/GenBank/DDBJ whole genome shotgun (WGS) entry which is preliminary data.</text>
</comment>
<keyword evidence="2" id="KW-0812">Transmembrane</keyword>
<accession>A0A5C5YXW9</accession>
<dbReference type="Pfam" id="PF02470">
    <property type="entry name" value="MlaD"/>
    <property type="match status" value="1"/>
</dbReference>
<dbReference type="AlphaFoldDB" id="A0A5C5YXW9"/>
<dbReference type="EMBL" id="SJPJ01000001">
    <property type="protein sequence ID" value="TWT79905.1"/>
    <property type="molecule type" value="Genomic_DNA"/>
</dbReference>
<evidence type="ECO:0000256" key="2">
    <source>
        <dbReference type="SAM" id="Phobius"/>
    </source>
</evidence>
<feature type="domain" description="Mce/MlaD" evidence="3">
    <location>
        <begin position="52"/>
        <end position="108"/>
    </location>
</feature>
<evidence type="ECO:0000313" key="5">
    <source>
        <dbReference type="Proteomes" id="UP000315010"/>
    </source>
</evidence>
<keyword evidence="1" id="KW-0175">Coiled coil</keyword>
<feature type="coiled-coil region" evidence="1">
    <location>
        <begin position="222"/>
        <end position="249"/>
    </location>
</feature>
<evidence type="ECO:0000259" key="3">
    <source>
        <dbReference type="Pfam" id="PF02470"/>
    </source>
</evidence>
<keyword evidence="5" id="KW-1185">Reference proteome</keyword>
<reference evidence="4 5" key="1">
    <citation type="submission" date="2019-02" db="EMBL/GenBank/DDBJ databases">
        <title>Deep-cultivation of Planctomycetes and their phenomic and genomic characterization uncovers novel biology.</title>
        <authorList>
            <person name="Wiegand S."/>
            <person name="Jogler M."/>
            <person name="Boedeker C."/>
            <person name="Pinto D."/>
            <person name="Vollmers J."/>
            <person name="Rivas-Marin E."/>
            <person name="Kohn T."/>
            <person name="Peeters S.H."/>
            <person name="Heuer A."/>
            <person name="Rast P."/>
            <person name="Oberbeckmann S."/>
            <person name="Bunk B."/>
            <person name="Jeske O."/>
            <person name="Meyerdierks A."/>
            <person name="Storesund J.E."/>
            <person name="Kallscheuer N."/>
            <person name="Luecker S."/>
            <person name="Lage O.M."/>
            <person name="Pohl T."/>
            <person name="Merkel B.J."/>
            <person name="Hornburger P."/>
            <person name="Mueller R.-W."/>
            <person name="Bruemmer F."/>
            <person name="Labrenz M."/>
            <person name="Spormann A.M."/>
            <person name="Op Den Camp H."/>
            <person name="Overmann J."/>
            <person name="Amann R."/>
            <person name="Jetten M.S.M."/>
            <person name="Mascher T."/>
            <person name="Medema M.H."/>
            <person name="Devos D.P."/>
            <person name="Kaster A.-K."/>
            <person name="Ovreas L."/>
            <person name="Rohde M."/>
            <person name="Galperin M.Y."/>
            <person name="Jogler C."/>
        </authorList>
    </citation>
    <scope>NUCLEOTIDE SEQUENCE [LARGE SCALE GENOMIC DNA]</scope>
    <source>
        <strain evidence="4 5">CA13</strain>
    </source>
</reference>
<keyword evidence="2" id="KW-1133">Transmembrane helix</keyword>
<evidence type="ECO:0000313" key="4">
    <source>
        <dbReference type="EMBL" id="TWT79905.1"/>
    </source>
</evidence>
<evidence type="ECO:0000256" key="1">
    <source>
        <dbReference type="SAM" id="Coils"/>
    </source>
</evidence>
<dbReference type="OrthoDB" id="266214at2"/>
<gene>
    <name evidence="4" type="ORF">CA13_13130</name>
</gene>
<organism evidence="4 5">
    <name type="scientific">Novipirellula herctigrandis</name>
    <dbReference type="NCBI Taxonomy" id="2527986"/>
    <lineage>
        <taxon>Bacteria</taxon>
        <taxon>Pseudomonadati</taxon>
        <taxon>Planctomycetota</taxon>
        <taxon>Planctomycetia</taxon>
        <taxon>Pirellulales</taxon>
        <taxon>Pirellulaceae</taxon>
        <taxon>Novipirellula</taxon>
    </lineage>
</organism>
<keyword evidence="2" id="KW-0472">Membrane</keyword>
<feature type="transmembrane region" description="Helical" evidence="2">
    <location>
        <begin position="12"/>
        <end position="33"/>
    </location>
</feature>